<evidence type="ECO:0000256" key="7">
    <source>
        <dbReference type="ARBA" id="ARBA00048220"/>
    </source>
</evidence>
<comment type="catalytic activity">
    <reaction evidence="7">
        <text>C-terminal L-cysteinyl-[HypE protein] + carbamoyl phosphate + ATP + H2O = C-terminal S-carboxamide-L-cysteinyl-[HypE protein] + AMP + phosphate + diphosphate + H(+)</text>
        <dbReference type="Rhea" id="RHEA:55636"/>
        <dbReference type="Rhea" id="RHEA-COMP:14247"/>
        <dbReference type="Rhea" id="RHEA-COMP:14392"/>
        <dbReference type="ChEBI" id="CHEBI:15377"/>
        <dbReference type="ChEBI" id="CHEBI:15378"/>
        <dbReference type="ChEBI" id="CHEBI:30616"/>
        <dbReference type="ChEBI" id="CHEBI:33019"/>
        <dbReference type="ChEBI" id="CHEBI:43474"/>
        <dbReference type="ChEBI" id="CHEBI:58228"/>
        <dbReference type="ChEBI" id="CHEBI:76913"/>
        <dbReference type="ChEBI" id="CHEBI:139126"/>
        <dbReference type="ChEBI" id="CHEBI:456215"/>
    </reaction>
</comment>
<comment type="similarity">
    <text evidence="2 8">Belongs to the carbamoyltransferase HypF family.</text>
</comment>
<dbReference type="Gene3D" id="3.30.420.40">
    <property type="match status" value="1"/>
</dbReference>
<dbReference type="EMBL" id="SJPT01000005">
    <property type="protein sequence ID" value="TWU22312.1"/>
    <property type="molecule type" value="Genomic_DNA"/>
</dbReference>
<dbReference type="InterPro" id="IPR043129">
    <property type="entry name" value="ATPase_NBD"/>
</dbReference>
<keyword evidence="4" id="KW-0479">Metal-binding</keyword>
<dbReference type="GO" id="GO:0051604">
    <property type="term" value="P:protein maturation"/>
    <property type="evidence" value="ECO:0007669"/>
    <property type="project" value="TreeGrafter"/>
</dbReference>
<dbReference type="Pfam" id="PF17788">
    <property type="entry name" value="HypF_C"/>
    <property type="match status" value="1"/>
</dbReference>
<dbReference type="Gene3D" id="3.30.420.360">
    <property type="match status" value="1"/>
</dbReference>
<keyword evidence="3" id="KW-0436">Ligase</keyword>
<dbReference type="PROSITE" id="PS00150">
    <property type="entry name" value="ACYLPHOSPHATASE_1"/>
    <property type="match status" value="1"/>
</dbReference>
<sequence length="788" mass="86558">MQRRAFTVAGIVQGVGFRPFVYTLASQLQLAGLVQNRSGEVWIEVEGRDADLDRFTACLRSQAPTLSRIDTLSWRSIPAQHDSRFRIIASEDASSTQVFVSPDVATCVDCRRELFDPSDRRYRYPFLNCTHCGPRLTIIHRAPYDRVNTTMATFAMCSACRAEYDDPRDRRFHAQPIACPDCGPRLQLLDGQGVPMESADPLAAFVVAIGRGKIGVMKGIGGYHLVCDATNDAAVIALRQRKHRDEKPFAVMVRDVDAAAQRCVLDDAERELLCSPRRPIVLLRKRAGEASTKDTIAPGNPFLGVMLPYTPLHELLLDGVGDKPLVMTSGNRSDEPIAYDDRDAAERLSGIADVFLVHNRPIRVRCDDSVTRVIAGRESPVRRSRGDAPMPIKLPMACSLPCLAVGGQLKNVFALASGRNAFLSHHMGDLDHLAALESFQRDIELYESMFGIHPRCMVHDLHPDYASTTYALARAERETIPTLAVQHHHAHLASCMAEHQLQGEVIGVIFDGSGYGTDGTIWGGEFLVGGYESFQRVAHLRPVRLPGGDQATKEPWRMALSYLSDAGCDVEQWSAGVAEFFQDSNPETQRGRGFATPVSPAAIRVVRQMIDRGVRSPWTSSAGRLFDAVAAIAGVRQRVSFEGQAAIDLESLATQRDSDECYCVAPCFVRDGEAGSRWGVDTRPLIRGVHRDQQNNVEVATIARRFHNTLATMVGQVCGQIAAVVGLDRVVLSGGVFGNSLFRSLVTQQLEKQGLRHFVHHQVPANDGGLSLGQLAIAARLLQTDARR</sequence>
<dbReference type="Pfam" id="PF22521">
    <property type="entry name" value="HypF_C_2"/>
    <property type="match status" value="1"/>
</dbReference>
<dbReference type="InterPro" id="IPR036046">
    <property type="entry name" value="Acylphosphatase-like_dom_sf"/>
</dbReference>
<dbReference type="PANTHER" id="PTHR42959">
    <property type="entry name" value="CARBAMOYLTRANSFERASE"/>
    <property type="match status" value="1"/>
</dbReference>
<dbReference type="SUPFAM" id="SSF54975">
    <property type="entry name" value="Acylphosphatase/BLUF domain-like"/>
    <property type="match status" value="1"/>
</dbReference>
<evidence type="ECO:0000256" key="3">
    <source>
        <dbReference type="ARBA" id="ARBA00022598"/>
    </source>
</evidence>
<dbReference type="GO" id="GO:0016874">
    <property type="term" value="F:ligase activity"/>
    <property type="evidence" value="ECO:0007669"/>
    <property type="project" value="UniProtKB-UniRule"/>
</dbReference>
<organism evidence="12 13">
    <name type="scientific">Novipirellula galeiformis</name>
    <dbReference type="NCBI Taxonomy" id="2528004"/>
    <lineage>
        <taxon>Bacteria</taxon>
        <taxon>Pseudomonadati</taxon>
        <taxon>Planctomycetota</taxon>
        <taxon>Planctomycetia</taxon>
        <taxon>Pirellulales</taxon>
        <taxon>Pirellulaceae</taxon>
        <taxon>Novipirellula</taxon>
    </lineage>
</organism>
<dbReference type="InterPro" id="IPR011125">
    <property type="entry name" value="Znf_HypF"/>
</dbReference>
<dbReference type="InterPro" id="IPR051060">
    <property type="entry name" value="Carbamoyltrans_HypF-like"/>
</dbReference>
<evidence type="ECO:0000259" key="11">
    <source>
        <dbReference type="PROSITE" id="PS51163"/>
    </source>
</evidence>
<keyword evidence="5" id="KW-0863">Zinc-finger</keyword>
<dbReference type="SUPFAM" id="SSF53067">
    <property type="entry name" value="Actin-like ATPase domain"/>
    <property type="match status" value="1"/>
</dbReference>
<evidence type="ECO:0000256" key="4">
    <source>
        <dbReference type="ARBA" id="ARBA00022723"/>
    </source>
</evidence>
<keyword evidence="9" id="KW-0378">Hydrolase</keyword>
<dbReference type="Gene3D" id="3.30.110.120">
    <property type="match status" value="1"/>
</dbReference>
<dbReference type="Pfam" id="PF01300">
    <property type="entry name" value="Sua5_yciO_yrdC"/>
    <property type="match status" value="1"/>
</dbReference>
<dbReference type="NCBIfam" id="TIGR00143">
    <property type="entry name" value="hypF"/>
    <property type="match status" value="1"/>
</dbReference>
<accession>A0A5C6CDZ1</accession>
<evidence type="ECO:0000256" key="8">
    <source>
        <dbReference type="PIRNR" id="PIRNR006256"/>
    </source>
</evidence>
<comment type="catalytic activity">
    <reaction evidence="9">
        <text>an acyl phosphate + H2O = a carboxylate + phosphate + H(+)</text>
        <dbReference type="Rhea" id="RHEA:14965"/>
        <dbReference type="ChEBI" id="CHEBI:15377"/>
        <dbReference type="ChEBI" id="CHEBI:15378"/>
        <dbReference type="ChEBI" id="CHEBI:29067"/>
        <dbReference type="ChEBI" id="CHEBI:43474"/>
        <dbReference type="ChEBI" id="CHEBI:59918"/>
        <dbReference type="EC" id="3.6.1.7"/>
    </reaction>
</comment>
<dbReference type="InterPro" id="IPR006070">
    <property type="entry name" value="Sua5-like_dom"/>
</dbReference>
<keyword evidence="13" id="KW-1185">Reference proteome</keyword>
<keyword evidence="12" id="KW-0808">Transferase</keyword>
<dbReference type="InterPro" id="IPR004421">
    <property type="entry name" value="Carbamoyltransferase_HypF"/>
</dbReference>
<dbReference type="GO" id="GO:0008270">
    <property type="term" value="F:zinc ion binding"/>
    <property type="evidence" value="ECO:0007669"/>
    <property type="project" value="UniProtKB-KW"/>
</dbReference>
<gene>
    <name evidence="12" type="primary">hypF</name>
    <name evidence="12" type="ORF">Pla52o_33680</name>
</gene>
<evidence type="ECO:0000256" key="2">
    <source>
        <dbReference type="ARBA" id="ARBA00008097"/>
    </source>
</evidence>
<dbReference type="GO" id="GO:0003725">
    <property type="term" value="F:double-stranded RNA binding"/>
    <property type="evidence" value="ECO:0007669"/>
    <property type="project" value="InterPro"/>
</dbReference>
<evidence type="ECO:0000259" key="10">
    <source>
        <dbReference type="PROSITE" id="PS51160"/>
    </source>
</evidence>
<dbReference type="GO" id="GO:0016743">
    <property type="term" value="F:carboxyl- or carbamoyltransferase activity"/>
    <property type="evidence" value="ECO:0007669"/>
    <property type="project" value="UniProtKB-UniRule"/>
</dbReference>
<dbReference type="EC" id="6.2.-.-" evidence="8"/>
<dbReference type="PROSITE" id="PS51163">
    <property type="entry name" value="YRDC"/>
    <property type="match status" value="1"/>
</dbReference>
<dbReference type="InterPro" id="IPR017968">
    <property type="entry name" value="Acylphosphatase_CS"/>
</dbReference>
<evidence type="ECO:0000256" key="9">
    <source>
        <dbReference type="PROSITE-ProRule" id="PRU00520"/>
    </source>
</evidence>
<dbReference type="Pfam" id="PF07503">
    <property type="entry name" value="zf-HYPF"/>
    <property type="match status" value="2"/>
</dbReference>
<protein>
    <recommendedName>
        <fullName evidence="8">Carbamoyltransferase</fullName>
        <ecNumber evidence="8">6.2.-.-</ecNumber>
    </recommendedName>
</protein>
<dbReference type="UniPathway" id="UPA00335"/>
<dbReference type="SUPFAM" id="SSF55821">
    <property type="entry name" value="YrdC/RibB"/>
    <property type="match status" value="1"/>
</dbReference>
<reference evidence="12 13" key="1">
    <citation type="submission" date="2019-02" db="EMBL/GenBank/DDBJ databases">
        <title>Deep-cultivation of Planctomycetes and their phenomic and genomic characterization uncovers novel biology.</title>
        <authorList>
            <person name="Wiegand S."/>
            <person name="Jogler M."/>
            <person name="Boedeker C."/>
            <person name="Pinto D."/>
            <person name="Vollmers J."/>
            <person name="Rivas-Marin E."/>
            <person name="Kohn T."/>
            <person name="Peeters S.H."/>
            <person name="Heuer A."/>
            <person name="Rast P."/>
            <person name="Oberbeckmann S."/>
            <person name="Bunk B."/>
            <person name="Jeske O."/>
            <person name="Meyerdierks A."/>
            <person name="Storesund J.E."/>
            <person name="Kallscheuer N."/>
            <person name="Luecker S."/>
            <person name="Lage O.M."/>
            <person name="Pohl T."/>
            <person name="Merkel B.J."/>
            <person name="Hornburger P."/>
            <person name="Mueller R.-W."/>
            <person name="Bruemmer F."/>
            <person name="Labrenz M."/>
            <person name="Spormann A.M."/>
            <person name="Op Den Camp H."/>
            <person name="Overmann J."/>
            <person name="Amann R."/>
            <person name="Jetten M.S.M."/>
            <person name="Mascher T."/>
            <person name="Medema M.H."/>
            <person name="Devos D.P."/>
            <person name="Kaster A.-K."/>
            <person name="Ovreas L."/>
            <person name="Rohde M."/>
            <person name="Galperin M.Y."/>
            <person name="Jogler C."/>
        </authorList>
    </citation>
    <scope>NUCLEOTIDE SEQUENCE [LARGE SCALE GENOMIC DNA]</scope>
    <source>
        <strain evidence="12 13">Pla52o</strain>
    </source>
</reference>
<comment type="pathway">
    <text evidence="1">Protein modification; [NiFe] hydrogenase maturation.</text>
</comment>
<dbReference type="InterPro" id="IPR001792">
    <property type="entry name" value="Acylphosphatase-like_dom"/>
</dbReference>
<feature type="domain" description="YrdC-like" evidence="11">
    <location>
        <begin position="199"/>
        <end position="386"/>
    </location>
</feature>
<evidence type="ECO:0000256" key="5">
    <source>
        <dbReference type="ARBA" id="ARBA00022771"/>
    </source>
</evidence>
<feature type="active site" evidence="9">
    <location>
        <position position="18"/>
    </location>
</feature>
<feature type="active site" evidence="9">
    <location>
        <position position="36"/>
    </location>
</feature>
<dbReference type="PIRSF" id="PIRSF006256">
    <property type="entry name" value="CMPcnvr_hdrg_mat"/>
    <property type="match status" value="1"/>
</dbReference>
<evidence type="ECO:0000313" key="13">
    <source>
        <dbReference type="Proteomes" id="UP000316304"/>
    </source>
</evidence>
<evidence type="ECO:0000256" key="1">
    <source>
        <dbReference type="ARBA" id="ARBA00004711"/>
    </source>
</evidence>
<dbReference type="InterPro" id="IPR055128">
    <property type="entry name" value="HypF_C_2"/>
</dbReference>
<dbReference type="Pfam" id="PF00708">
    <property type="entry name" value="Acylphosphatase"/>
    <property type="match status" value="1"/>
</dbReference>
<dbReference type="OrthoDB" id="9808093at2"/>
<evidence type="ECO:0000256" key="6">
    <source>
        <dbReference type="ARBA" id="ARBA00022833"/>
    </source>
</evidence>
<proteinExistence type="inferred from homology"/>
<keyword evidence="6" id="KW-0862">Zinc</keyword>
<evidence type="ECO:0000313" key="12">
    <source>
        <dbReference type="EMBL" id="TWU22312.1"/>
    </source>
</evidence>
<dbReference type="Proteomes" id="UP000316304">
    <property type="component" value="Unassembled WGS sequence"/>
</dbReference>
<dbReference type="InterPro" id="IPR041440">
    <property type="entry name" value="HypF_C"/>
</dbReference>
<comment type="caution">
    <text evidence="12">The sequence shown here is derived from an EMBL/GenBank/DDBJ whole genome shotgun (WGS) entry which is preliminary data.</text>
</comment>
<dbReference type="Gene3D" id="3.90.870.50">
    <property type="match status" value="1"/>
</dbReference>
<name>A0A5C6CDZ1_9BACT</name>
<dbReference type="PANTHER" id="PTHR42959:SF1">
    <property type="entry name" value="CARBAMOYLTRANSFERASE HYPF"/>
    <property type="match status" value="1"/>
</dbReference>
<dbReference type="AlphaFoldDB" id="A0A5C6CDZ1"/>
<dbReference type="GO" id="GO:0003998">
    <property type="term" value="F:acylphosphatase activity"/>
    <property type="evidence" value="ECO:0007669"/>
    <property type="project" value="UniProtKB-EC"/>
</dbReference>
<feature type="domain" description="Acylphosphatase-like" evidence="10">
    <location>
        <begin position="3"/>
        <end position="89"/>
    </location>
</feature>
<dbReference type="RefSeq" id="WP_146595501.1">
    <property type="nucleotide sequence ID" value="NZ_SJPT01000005.1"/>
</dbReference>
<dbReference type="FunFam" id="3.30.420.40:FF:000124">
    <property type="entry name" value="Carbamoyltransferase HypF"/>
    <property type="match status" value="1"/>
</dbReference>
<dbReference type="PROSITE" id="PS51160">
    <property type="entry name" value="ACYLPHOSPHATASE_3"/>
    <property type="match status" value="1"/>
</dbReference>
<dbReference type="InterPro" id="IPR017945">
    <property type="entry name" value="DHBP_synth_RibB-like_a/b_dom"/>
</dbReference>